<name>F7X8Z3_SINMM</name>
<feature type="domain" description="VWFA" evidence="1">
    <location>
        <begin position="182"/>
        <end position="408"/>
    </location>
</feature>
<dbReference type="Proteomes" id="UP000009045">
    <property type="component" value="Chromosome"/>
</dbReference>
<organism evidence="2 3">
    <name type="scientific">Sinorhizobium meliloti (strain SM11)</name>
    <dbReference type="NCBI Taxonomy" id="707241"/>
    <lineage>
        <taxon>Bacteria</taxon>
        <taxon>Pseudomonadati</taxon>
        <taxon>Pseudomonadota</taxon>
        <taxon>Alphaproteobacteria</taxon>
        <taxon>Hyphomicrobiales</taxon>
        <taxon>Rhizobiaceae</taxon>
        <taxon>Sinorhizobium/Ensifer group</taxon>
        <taxon>Sinorhizobium</taxon>
    </lineage>
</organism>
<dbReference type="PATRIC" id="fig|707241.3.peg.3140"/>
<dbReference type="AlphaFoldDB" id="F7X8Z3"/>
<dbReference type="Gene3D" id="3.40.50.410">
    <property type="entry name" value="von Willebrand factor, type A domain"/>
    <property type="match status" value="1"/>
</dbReference>
<gene>
    <name evidence="2" type="ordered locus">SM11_chr3009</name>
</gene>
<dbReference type="EMBL" id="CP001830">
    <property type="protein sequence ID" value="AEH80253.1"/>
    <property type="molecule type" value="Genomic_DNA"/>
</dbReference>
<dbReference type="InterPro" id="IPR036465">
    <property type="entry name" value="vWFA_dom_sf"/>
</dbReference>
<proteinExistence type="predicted"/>
<accession>F7X8Z3</accession>
<reference evidence="2 3" key="1">
    <citation type="journal article" date="2011" name="J. Biotechnol.">
        <title>The complete genome sequence of the dominant Sinorhizobium meliloti field isolate SM11 extends the S. meliloti pan-genome.</title>
        <authorList>
            <person name="Schneiker-Bekel S."/>
            <person name="Wibberg D."/>
            <person name="Bekel T."/>
            <person name="Blom J."/>
            <person name="Linke B."/>
            <person name="Neuweger H."/>
            <person name="Stiens M."/>
            <person name="Vorholter F.J."/>
            <person name="Weidner S."/>
            <person name="Goesmann A."/>
            <person name="Puhler A."/>
            <person name="Schluter A."/>
        </authorList>
    </citation>
    <scope>NUCLEOTIDE SEQUENCE [LARGE SCALE GENOMIC DNA]</scope>
    <source>
        <strain evidence="2 3">SM11</strain>
    </source>
</reference>
<dbReference type="KEGG" id="smx:SM11_chr3009"/>
<dbReference type="HOGENOM" id="CLU_047933_0_0_5"/>
<dbReference type="Pfam" id="PF00092">
    <property type="entry name" value="VWA"/>
    <property type="match status" value="1"/>
</dbReference>
<sequence>MRRRSTIGRSFLAMLRDRGGNFGMMTALIAPLLLAVGGVSVDVANMLMTKNQLQDATDAAALAAASALVSDARPDIEEAKAIARKFLKTQMAATSSADVPGEAVGTMAAAGSTAPSWDDVNTSEVVIVETPNGTKGKSFQVSVANKHLLQFNAMTRLLGKESIELETRSTADSATESKNAISMYLVLDRSGSMAWKTDTVDTSRPRCINWTASNWGESNVRATSPCYVDKITTLKSAVDKLFTPLAKMDPGNEYLRAGAASYNDRQDRASKLTWGTKNASAHVQGLDATGGTDSSSAFAAAVEELLLDGENEAHLAKNGQTPEKYIVFMTDGENTSYNGKTSPRDLEKADSVTKAACTTAKNNGIAIFTVAFMAPQRGKDLLKACATSPDHYKEADDAAALVSEFEKIGQKAAAMIARLTK</sequence>
<dbReference type="InterPro" id="IPR028087">
    <property type="entry name" value="Tad_N"/>
</dbReference>
<evidence type="ECO:0000313" key="2">
    <source>
        <dbReference type="EMBL" id="AEH80253.1"/>
    </source>
</evidence>
<dbReference type="PROSITE" id="PS50234">
    <property type="entry name" value="VWFA"/>
    <property type="match status" value="1"/>
</dbReference>
<dbReference type="InterPro" id="IPR002035">
    <property type="entry name" value="VWF_A"/>
</dbReference>
<dbReference type="SMART" id="SM00327">
    <property type="entry name" value="VWA"/>
    <property type="match status" value="1"/>
</dbReference>
<evidence type="ECO:0000313" key="3">
    <source>
        <dbReference type="Proteomes" id="UP000009045"/>
    </source>
</evidence>
<dbReference type="SUPFAM" id="SSF53300">
    <property type="entry name" value="vWA-like"/>
    <property type="match status" value="1"/>
</dbReference>
<protein>
    <recommendedName>
        <fullName evidence="1">VWFA domain-containing protein</fullName>
    </recommendedName>
</protein>
<evidence type="ECO:0000259" key="1">
    <source>
        <dbReference type="PROSITE" id="PS50234"/>
    </source>
</evidence>
<dbReference type="Pfam" id="PF13400">
    <property type="entry name" value="Tad"/>
    <property type="match status" value="1"/>
</dbReference>